<evidence type="ECO:0000259" key="7">
    <source>
        <dbReference type="Pfam" id="PF10644"/>
    </source>
</evidence>
<evidence type="ECO:0000259" key="8">
    <source>
        <dbReference type="Pfam" id="PF14881"/>
    </source>
</evidence>
<dbReference type="Gene3D" id="3.40.50.1440">
    <property type="entry name" value="Tubulin/FtsZ, GTPase domain"/>
    <property type="match status" value="1"/>
</dbReference>
<comment type="similarity">
    <text evidence="3">Belongs to the misato family.</text>
</comment>
<evidence type="ECO:0000256" key="4">
    <source>
        <dbReference type="ARBA" id="ARBA00023128"/>
    </source>
</evidence>
<dbReference type="InterPro" id="IPR019605">
    <property type="entry name" value="Misato_II_tubulin-like"/>
</dbReference>
<evidence type="ECO:0000256" key="2">
    <source>
        <dbReference type="ARBA" id="ARBA00004245"/>
    </source>
</evidence>
<dbReference type="InterPro" id="IPR049942">
    <property type="entry name" value="DML1/Misato"/>
</dbReference>
<evidence type="ECO:0000256" key="3">
    <source>
        <dbReference type="ARBA" id="ARBA00008507"/>
    </source>
</evidence>
<evidence type="ECO:0000313" key="9">
    <source>
        <dbReference type="EMBL" id="CAI0553794.1"/>
    </source>
</evidence>
<dbReference type="AlphaFoldDB" id="A0AAV0RB52"/>
<feature type="compositionally biased region" description="Low complexity" evidence="6">
    <location>
        <begin position="500"/>
        <end position="517"/>
    </location>
</feature>
<dbReference type="GO" id="GO:0005739">
    <property type="term" value="C:mitochondrion"/>
    <property type="evidence" value="ECO:0007669"/>
    <property type="project" value="UniProtKB-SubCell"/>
</dbReference>
<dbReference type="EMBL" id="CAMGYJ010000010">
    <property type="protein sequence ID" value="CAI0553794.1"/>
    <property type="molecule type" value="Genomic_DNA"/>
</dbReference>
<feature type="region of interest" description="Disordered" evidence="6">
    <location>
        <begin position="497"/>
        <end position="518"/>
    </location>
</feature>
<dbReference type="PANTHER" id="PTHR13391:SF0">
    <property type="entry name" value="PROTEIN MISATO HOMOLOG 1"/>
    <property type="match status" value="1"/>
</dbReference>
<sequence>MREIVTIQVGGFANFVGSHYWNFQDELLGLADDPDSDPAFANHQQYLNMDVLYRTGETHKGIPTYTPRLVSIDLQGSLGSLSSRGSLYNEEASSSSVVPTWSGSVFTSTSGVREKNLFLQSLYEEEHDRLGSTTGKSESHREISDKDIVESLENGVQFWTDFSKTHYHPQSLYQLSGLWVDPMEFDNYGIGKDVFSESSRGDEISERLRFFTEESDHIQGFQFIADDSGGFSALSADLLESIVDDYPSTPVVLYTVRGPAYQVNPRDRKRTVSSNIHDAISFSRLSSLSKLIVPLGLPSLSTSKACSFLQIKDEKPYHSSAVYAAAIHSIGLPFRMDTLGPTVSSSYASGALDVNGMIQTLAGQARQNQVAILDIAMPAPTLSGTSLNTSLSLSFFSAGILIMFGCKAGSFLRNLESLTPEISEDVEDVHTVESMVVHGALGSGSHRASIAEVTDAVNAEYEAASTRPIFCHLSTARCPLPIPLPFPSIFGNRVGQNGELLSNPDPPSTSSSSSRGSLDVHSIPIAARLRSSAAILPFLENRLQNLGRLGIRLGAPASELVRSWGFGKDELEDMEQSLSKMVAALDPRSEYSSESD</sequence>
<dbReference type="PROSITE" id="PS00228">
    <property type="entry name" value="TUBULIN_B_AUTOREG"/>
    <property type="match status" value="1"/>
</dbReference>
<dbReference type="InterPro" id="IPR013838">
    <property type="entry name" value="Beta-tubulin_BS"/>
</dbReference>
<dbReference type="Pfam" id="PF14881">
    <property type="entry name" value="Tubulin_3"/>
    <property type="match status" value="1"/>
</dbReference>
<gene>
    <name evidence="9" type="ORF">LITE_LOCUS46966</name>
</gene>
<keyword evidence="4" id="KW-0496">Mitochondrion</keyword>
<accession>A0AAV0RB52</accession>
<dbReference type="GO" id="GO:0005856">
    <property type="term" value="C:cytoskeleton"/>
    <property type="evidence" value="ECO:0007669"/>
    <property type="project" value="UniProtKB-SubCell"/>
</dbReference>
<evidence type="ECO:0000256" key="6">
    <source>
        <dbReference type="SAM" id="MobiDB-lite"/>
    </source>
</evidence>
<dbReference type="PANTHER" id="PTHR13391">
    <property type="entry name" value="MITOCHONDRIAL DISTRIBUTION REGULATOR MISATO"/>
    <property type="match status" value="1"/>
</dbReference>
<dbReference type="SUPFAM" id="SSF52490">
    <property type="entry name" value="Tubulin nucleotide-binding domain-like"/>
    <property type="match status" value="1"/>
</dbReference>
<dbReference type="Pfam" id="PF10644">
    <property type="entry name" value="Misat_Tub_SegII"/>
    <property type="match status" value="1"/>
</dbReference>
<keyword evidence="10" id="KW-1185">Reference proteome</keyword>
<proteinExistence type="inferred from homology"/>
<evidence type="ECO:0000256" key="5">
    <source>
        <dbReference type="ARBA" id="ARBA00023212"/>
    </source>
</evidence>
<dbReference type="InterPro" id="IPR029209">
    <property type="entry name" value="DML1/Misato_tubulin"/>
</dbReference>
<organism evidence="9 10">
    <name type="scientific">Linum tenue</name>
    <dbReference type="NCBI Taxonomy" id="586396"/>
    <lineage>
        <taxon>Eukaryota</taxon>
        <taxon>Viridiplantae</taxon>
        <taxon>Streptophyta</taxon>
        <taxon>Embryophyta</taxon>
        <taxon>Tracheophyta</taxon>
        <taxon>Spermatophyta</taxon>
        <taxon>Magnoliopsida</taxon>
        <taxon>eudicotyledons</taxon>
        <taxon>Gunneridae</taxon>
        <taxon>Pentapetalae</taxon>
        <taxon>rosids</taxon>
        <taxon>fabids</taxon>
        <taxon>Malpighiales</taxon>
        <taxon>Linaceae</taxon>
        <taxon>Linum</taxon>
    </lineage>
</organism>
<dbReference type="InterPro" id="IPR036525">
    <property type="entry name" value="Tubulin/FtsZ_GTPase_sf"/>
</dbReference>
<comment type="subcellular location">
    <subcellularLocation>
        <location evidence="2">Cytoplasm</location>
        <location evidence="2">Cytoskeleton</location>
    </subcellularLocation>
    <subcellularLocation>
        <location evidence="1">Mitochondrion</location>
    </subcellularLocation>
</comment>
<dbReference type="CDD" id="cd06060">
    <property type="entry name" value="misato"/>
    <property type="match status" value="1"/>
</dbReference>
<evidence type="ECO:0000313" key="10">
    <source>
        <dbReference type="Proteomes" id="UP001154282"/>
    </source>
</evidence>
<keyword evidence="5" id="KW-0206">Cytoskeleton</keyword>
<dbReference type="Proteomes" id="UP001154282">
    <property type="component" value="Unassembled WGS sequence"/>
</dbReference>
<evidence type="ECO:0000256" key="1">
    <source>
        <dbReference type="ARBA" id="ARBA00004173"/>
    </source>
</evidence>
<reference evidence="9" key="1">
    <citation type="submission" date="2022-08" db="EMBL/GenBank/DDBJ databases">
        <authorList>
            <person name="Gutierrez-Valencia J."/>
        </authorList>
    </citation>
    <scope>NUCLEOTIDE SEQUENCE</scope>
</reference>
<comment type="caution">
    <text evidence="9">The sequence shown here is derived from an EMBL/GenBank/DDBJ whole genome shotgun (WGS) entry which is preliminary data.</text>
</comment>
<name>A0AAV0RB52_9ROSI</name>
<protein>
    <submittedName>
        <fullName evidence="9">Uncharacterized protein</fullName>
    </submittedName>
</protein>
<dbReference type="GO" id="GO:0007005">
    <property type="term" value="P:mitochondrion organization"/>
    <property type="evidence" value="ECO:0007669"/>
    <property type="project" value="InterPro"/>
</dbReference>
<feature type="domain" description="DML1/Misato tubulin" evidence="8">
    <location>
        <begin position="154"/>
        <end position="335"/>
    </location>
</feature>
<keyword evidence="5" id="KW-0963">Cytoplasm</keyword>
<feature type="domain" description="Misato Segment II tubulin-like" evidence="7">
    <location>
        <begin position="2"/>
        <end position="123"/>
    </location>
</feature>